<evidence type="ECO:0000313" key="3">
    <source>
        <dbReference type="Proteomes" id="UP000785679"/>
    </source>
</evidence>
<dbReference type="PANTHER" id="PTHR13016:SF0">
    <property type="entry name" value="AMME SYNDROME CANDIDATE GENE 1 PROTEIN"/>
    <property type="match status" value="1"/>
</dbReference>
<dbReference type="Proteomes" id="UP000785679">
    <property type="component" value="Unassembled WGS sequence"/>
</dbReference>
<dbReference type="PROSITE" id="PS51112">
    <property type="entry name" value="AMMECR1"/>
    <property type="match status" value="1"/>
</dbReference>
<dbReference type="Gene3D" id="3.30.700.20">
    <property type="entry name" value="Hypothetical protein ph0010, domain 1"/>
    <property type="match status" value="1"/>
</dbReference>
<evidence type="ECO:0000313" key="2">
    <source>
        <dbReference type="EMBL" id="TNV75591.1"/>
    </source>
</evidence>
<name>A0A8J8SZ29_HALGN</name>
<evidence type="ECO:0000259" key="1">
    <source>
        <dbReference type="PROSITE" id="PS51112"/>
    </source>
</evidence>
<dbReference type="NCBIfam" id="TIGR04335">
    <property type="entry name" value="AmmeMemoSam_A"/>
    <property type="match status" value="1"/>
</dbReference>
<keyword evidence="3" id="KW-1185">Reference proteome</keyword>
<dbReference type="PANTHER" id="PTHR13016">
    <property type="entry name" value="AMMECR1 HOMOLOG"/>
    <property type="match status" value="1"/>
</dbReference>
<protein>
    <recommendedName>
        <fullName evidence="1">AMMECR1 domain-containing protein</fullName>
    </recommendedName>
</protein>
<comment type="caution">
    <text evidence="2">The sequence shown here is derived from an EMBL/GenBank/DDBJ whole genome shotgun (WGS) entry which is preliminary data.</text>
</comment>
<dbReference type="AlphaFoldDB" id="A0A8J8SZ29"/>
<organism evidence="2 3">
    <name type="scientific">Halteria grandinella</name>
    <dbReference type="NCBI Taxonomy" id="5974"/>
    <lineage>
        <taxon>Eukaryota</taxon>
        <taxon>Sar</taxon>
        <taxon>Alveolata</taxon>
        <taxon>Ciliophora</taxon>
        <taxon>Intramacronucleata</taxon>
        <taxon>Spirotrichea</taxon>
        <taxon>Stichotrichia</taxon>
        <taxon>Sporadotrichida</taxon>
        <taxon>Halteriidae</taxon>
        <taxon>Halteria</taxon>
    </lineage>
</organism>
<dbReference type="OrthoDB" id="24630at2759"/>
<dbReference type="NCBIfam" id="TIGR00296">
    <property type="entry name" value="TIGR00296 family protein"/>
    <property type="match status" value="1"/>
</dbReference>
<feature type="domain" description="AMMECR1" evidence="1">
    <location>
        <begin position="10"/>
        <end position="204"/>
    </location>
</feature>
<dbReference type="SUPFAM" id="SSF143447">
    <property type="entry name" value="AMMECR1-like"/>
    <property type="match status" value="1"/>
</dbReference>
<dbReference type="Gene3D" id="3.30.1490.150">
    <property type="entry name" value="Hypothetical protein ph0010, domain 2"/>
    <property type="match status" value="1"/>
</dbReference>
<dbReference type="InterPro" id="IPR023473">
    <property type="entry name" value="AMMECR1"/>
</dbReference>
<proteinExistence type="predicted"/>
<dbReference type="EMBL" id="RRYP01015243">
    <property type="protein sequence ID" value="TNV75591.1"/>
    <property type="molecule type" value="Genomic_DNA"/>
</dbReference>
<reference evidence="2" key="1">
    <citation type="submission" date="2019-06" db="EMBL/GenBank/DDBJ databases">
        <authorList>
            <person name="Zheng W."/>
        </authorList>
    </citation>
    <scope>NUCLEOTIDE SEQUENCE</scope>
    <source>
        <strain evidence="2">QDHG01</strain>
    </source>
</reference>
<dbReference type="InterPro" id="IPR027623">
    <property type="entry name" value="AmmeMemoSam_A"/>
</dbReference>
<gene>
    <name evidence="2" type="ORF">FGO68_gene535</name>
</gene>
<dbReference type="InterPro" id="IPR002733">
    <property type="entry name" value="AMMECR1_domain"/>
</dbReference>
<dbReference type="InterPro" id="IPR036071">
    <property type="entry name" value="AMMECR1_dom_sf"/>
</dbReference>
<accession>A0A8J8SZ29</accession>
<sequence length="207" mass="23952">MESAGETIVSPINEDFHKSLACYCFSNLEHFLTHKKMQDYASTLDTQQHPLFVTYYLDGRLRGCIGTFKPDMLGKTLQSYSIIAAIKDHRFPPIQLKEVPHLTCEVSILSQFEKIAHPLDWEVGKHGIEIEFSGEDVCETYRGTYLPQVAKEQGWDQRTTLESLLKKAGYYGGNLESVMERFKMVRRYQSEKRGITYSEYKELTYKV</sequence>
<dbReference type="InterPro" id="IPR027485">
    <property type="entry name" value="AMMECR1_N"/>
</dbReference>
<dbReference type="Pfam" id="PF01871">
    <property type="entry name" value="AMMECR1"/>
    <property type="match status" value="1"/>
</dbReference>